<keyword evidence="2" id="KW-0548">Nucleotidyltransferase</keyword>
<dbReference type="Pfam" id="PF00483">
    <property type="entry name" value="NTP_transferase"/>
    <property type="match status" value="1"/>
</dbReference>
<dbReference type="SUPFAM" id="SSF53448">
    <property type="entry name" value="Nucleotide-diphospho-sugar transferases"/>
    <property type="match status" value="1"/>
</dbReference>
<dbReference type="InterPro" id="IPR029044">
    <property type="entry name" value="Nucleotide-diphossugar_trans"/>
</dbReference>
<sequence>MRPSRAMVMAAGLGTRMRPLTDDRPKALVEVGGRALLDWTLDALARAGVADAVVNIHHFADRMRTHLASRDGAPRIHISDETDLLLETGGGLVKASPLLGGDPVFVANIDAFWVDKDGAELTRLADGFDAGAMDFRLLLARRENLLGLEGAGDFAMNPQGRLQRFADAPAGAEPLFYAGVQVMHPRVLAGREIEPFSTNRIWDAALTQGRVTGQVMDAFWMHVGDPQTHREVENRLRSRA</sequence>
<evidence type="ECO:0000313" key="5">
    <source>
        <dbReference type="Proteomes" id="UP001596024"/>
    </source>
</evidence>
<dbReference type="CDD" id="cd06422">
    <property type="entry name" value="NTP_transferase_like_1"/>
    <property type="match status" value="1"/>
</dbReference>
<evidence type="ECO:0000259" key="3">
    <source>
        <dbReference type="Pfam" id="PF00483"/>
    </source>
</evidence>
<gene>
    <name evidence="4" type="ORF">ACFPB0_13350</name>
</gene>
<comment type="caution">
    <text evidence="4">The sequence shown here is derived from an EMBL/GenBank/DDBJ whole genome shotgun (WGS) entry which is preliminary data.</text>
</comment>
<name>A0ABV9NFQ1_9PROT</name>
<dbReference type="PANTHER" id="PTHR43584">
    <property type="entry name" value="NUCLEOTIDYL TRANSFERASE"/>
    <property type="match status" value="1"/>
</dbReference>
<dbReference type="InterPro" id="IPR050065">
    <property type="entry name" value="GlmU-like"/>
</dbReference>
<keyword evidence="1" id="KW-0808">Transferase</keyword>
<accession>A0ABV9NFQ1</accession>
<dbReference type="RefSeq" id="WP_371392667.1">
    <property type="nucleotide sequence ID" value="NZ_CP163421.1"/>
</dbReference>
<evidence type="ECO:0000313" key="4">
    <source>
        <dbReference type="EMBL" id="MFC4726279.1"/>
    </source>
</evidence>
<dbReference type="PANTHER" id="PTHR43584:SF8">
    <property type="entry name" value="N-ACETYLMURAMATE ALPHA-1-PHOSPHATE URIDYLYLTRANSFERASE"/>
    <property type="match status" value="1"/>
</dbReference>
<keyword evidence="5" id="KW-1185">Reference proteome</keyword>
<evidence type="ECO:0000256" key="2">
    <source>
        <dbReference type="ARBA" id="ARBA00022695"/>
    </source>
</evidence>
<proteinExistence type="predicted"/>
<protein>
    <submittedName>
        <fullName evidence="4">Nucleotidyltransferase family protein</fullName>
    </submittedName>
</protein>
<dbReference type="Gene3D" id="3.90.550.10">
    <property type="entry name" value="Spore Coat Polysaccharide Biosynthesis Protein SpsA, Chain A"/>
    <property type="match status" value="1"/>
</dbReference>
<evidence type="ECO:0000256" key="1">
    <source>
        <dbReference type="ARBA" id="ARBA00022679"/>
    </source>
</evidence>
<reference evidence="5" key="1">
    <citation type="journal article" date="2019" name="Int. J. Syst. Evol. Microbiol.">
        <title>The Global Catalogue of Microorganisms (GCM) 10K type strain sequencing project: providing services to taxonomists for standard genome sequencing and annotation.</title>
        <authorList>
            <consortium name="The Broad Institute Genomics Platform"/>
            <consortium name="The Broad Institute Genome Sequencing Center for Infectious Disease"/>
            <person name="Wu L."/>
            <person name="Ma J."/>
        </authorList>
    </citation>
    <scope>NUCLEOTIDE SEQUENCE [LARGE SCALE GENOMIC DNA]</scope>
    <source>
        <strain evidence="5">CCUG 62981</strain>
    </source>
</reference>
<dbReference type="InterPro" id="IPR005835">
    <property type="entry name" value="NTP_transferase_dom"/>
</dbReference>
<dbReference type="Proteomes" id="UP001596024">
    <property type="component" value="Unassembled WGS sequence"/>
</dbReference>
<feature type="domain" description="Nucleotidyl transferase" evidence="3">
    <location>
        <begin position="6"/>
        <end position="236"/>
    </location>
</feature>
<dbReference type="EMBL" id="JBHSGQ010000009">
    <property type="protein sequence ID" value="MFC4726279.1"/>
    <property type="molecule type" value="Genomic_DNA"/>
</dbReference>
<organism evidence="4 5">
    <name type="scientific">Glycocaulis abyssi</name>
    <dbReference type="NCBI Taxonomy" id="1433403"/>
    <lineage>
        <taxon>Bacteria</taxon>
        <taxon>Pseudomonadati</taxon>
        <taxon>Pseudomonadota</taxon>
        <taxon>Alphaproteobacteria</taxon>
        <taxon>Maricaulales</taxon>
        <taxon>Maricaulaceae</taxon>
        <taxon>Glycocaulis</taxon>
    </lineage>
</organism>